<dbReference type="GO" id="GO:0003700">
    <property type="term" value="F:DNA-binding transcription factor activity"/>
    <property type="evidence" value="ECO:0007669"/>
    <property type="project" value="InterPro"/>
</dbReference>
<dbReference type="SUPFAM" id="SSF46955">
    <property type="entry name" value="Putative DNA-binding domain"/>
    <property type="match status" value="1"/>
</dbReference>
<dbReference type="OrthoDB" id="7849865at2"/>
<evidence type="ECO:0000313" key="5">
    <source>
        <dbReference type="EMBL" id="RNI23831.1"/>
    </source>
</evidence>
<dbReference type="PROSITE" id="PS00934">
    <property type="entry name" value="GLYOXALASE_I_1"/>
    <property type="match status" value="1"/>
</dbReference>
<dbReference type="GO" id="GO:0004462">
    <property type="term" value="F:lactoylglutathione lyase activity"/>
    <property type="evidence" value="ECO:0007669"/>
    <property type="project" value="InterPro"/>
</dbReference>
<keyword evidence="6" id="KW-1185">Reference proteome</keyword>
<evidence type="ECO:0000259" key="3">
    <source>
        <dbReference type="PROSITE" id="PS50937"/>
    </source>
</evidence>
<dbReference type="Proteomes" id="UP000271678">
    <property type="component" value="Unassembled WGS sequence"/>
</dbReference>
<dbReference type="AlphaFoldDB" id="A0A3M9ME37"/>
<dbReference type="PROSITE" id="PS51819">
    <property type="entry name" value="VOC"/>
    <property type="match status" value="1"/>
</dbReference>
<dbReference type="PANTHER" id="PTHR30204:SF97">
    <property type="entry name" value="MERR FAMILY REGULATORY PROTEIN"/>
    <property type="match status" value="1"/>
</dbReference>
<keyword evidence="2" id="KW-0238">DNA-binding</keyword>
<dbReference type="InterPro" id="IPR047057">
    <property type="entry name" value="MerR_fam"/>
</dbReference>
<protein>
    <submittedName>
        <fullName evidence="5">MerR family transcriptional regulator</fullName>
    </submittedName>
</protein>
<dbReference type="PROSITE" id="PS50937">
    <property type="entry name" value="HTH_MERR_2"/>
    <property type="match status" value="1"/>
</dbReference>
<feature type="domain" description="VOC" evidence="4">
    <location>
        <begin position="125"/>
        <end position="244"/>
    </location>
</feature>
<keyword evidence="1" id="KW-0479">Metal-binding</keyword>
<dbReference type="InterPro" id="IPR000551">
    <property type="entry name" value="MerR-type_HTH_dom"/>
</dbReference>
<dbReference type="Gene3D" id="1.10.1660.10">
    <property type="match status" value="1"/>
</dbReference>
<dbReference type="SMART" id="SM00422">
    <property type="entry name" value="HTH_MERR"/>
    <property type="match status" value="1"/>
</dbReference>
<dbReference type="InterPro" id="IPR029068">
    <property type="entry name" value="Glyas_Bleomycin-R_OHBP_Dase"/>
</dbReference>
<dbReference type="EMBL" id="RJJQ01000004">
    <property type="protein sequence ID" value="RNI23831.1"/>
    <property type="molecule type" value="Genomic_DNA"/>
</dbReference>
<dbReference type="InterPro" id="IPR009061">
    <property type="entry name" value="DNA-bd_dom_put_sf"/>
</dbReference>
<comment type="caution">
    <text evidence="5">The sequence shown here is derived from an EMBL/GenBank/DDBJ whole genome shotgun (WGS) entry which is preliminary data.</text>
</comment>
<dbReference type="GO" id="GO:0046872">
    <property type="term" value="F:metal ion binding"/>
    <property type="evidence" value="ECO:0007669"/>
    <property type="project" value="UniProtKB-KW"/>
</dbReference>
<evidence type="ECO:0000313" key="6">
    <source>
        <dbReference type="Proteomes" id="UP000271678"/>
    </source>
</evidence>
<gene>
    <name evidence="5" type="ORF">EFY87_06030</name>
</gene>
<dbReference type="InterPro" id="IPR018146">
    <property type="entry name" value="Glyoxalase_1_CS"/>
</dbReference>
<accession>A0A3M9ME37</accession>
<evidence type="ECO:0000259" key="4">
    <source>
        <dbReference type="PROSITE" id="PS51819"/>
    </source>
</evidence>
<dbReference type="PANTHER" id="PTHR30204">
    <property type="entry name" value="REDOX-CYCLING DRUG-SENSING TRANSCRIPTIONAL ACTIVATOR SOXR"/>
    <property type="match status" value="1"/>
</dbReference>
<dbReference type="Gene3D" id="3.10.180.10">
    <property type="entry name" value="2,3-Dihydroxybiphenyl 1,2-Dioxygenase, domain 1"/>
    <property type="match status" value="1"/>
</dbReference>
<sequence length="244" mass="26867">MGDDEGLTVGQFAKLTGLTAHALRHYDEVRLLQPRAVDPVTGYRRYGPDQIATARLIKDLRWLDMPIVHVREVIADPQSTAARAALTSHADSLRRQHEHLSRQLRQTTRYATQGVDMPALTTSLTPVQIKIAVQDPEAARTFYSNAFGLTESTIRHTDDADYAGYQFGDYGQPGFFLIFFLGPAAFDQPGRSTLGFTVPDLDAAHRQALSAGATEAVGINTPQGMPRNSAVTDPDGNWIWLYQG</sequence>
<organism evidence="5 6">
    <name type="scientific">Flexivirga caeni</name>
    <dbReference type="NCBI Taxonomy" id="2294115"/>
    <lineage>
        <taxon>Bacteria</taxon>
        <taxon>Bacillati</taxon>
        <taxon>Actinomycetota</taxon>
        <taxon>Actinomycetes</taxon>
        <taxon>Micrococcales</taxon>
        <taxon>Dermacoccaceae</taxon>
        <taxon>Flexivirga</taxon>
    </lineage>
</organism>
<dbReference type="InterPro" id="IPR037523">
    <property type="entry name" value="VOC_core"/>
</dbReference>
<feature type="domain" description="HTH merR-type" evidence="3">
    <location>
        <begin position="6"/>
        <end position="76"/>
    </location>
</feature>
<name>A0A3M9ME37_9MICO</name>
<dbReference type="SUPFAM" id="SSF54593">
    <property type="entry name" value="Glyoxalase/Bleomycin resistance protein/Dihydroxybiphenyl dioxygenase"/>
    <property type="match status" value="1"/>
</dbReference>
<proteinExistence type="predicted"/>
<dbReference type="Pfam" id="PF13411">
    <property type="entry name" value="MerR_1"/>
    <property type="match status" value="1"/>
</dbReference>
<evidence type="ECO:0000256" key="1">
    <source>
        <dbReference type="ARBA" id="ARBA00022723"/>
    </source>
</evidence>
<reference evidence="5 6" key="1">
    <citation type="submission" date="2018-11" db="EMBL/GenBank/DDBJ databases">
        <title>Draft genome of Simplicispira Flexivirga sp. BO-16.</title>
        <authorList>
            <person name="Im W.T."/>
        </authorList>
    </citation>
    <scope>NUCLEOTIDE SEQUENCE [LARGE SCALE GENOMIC DNA]</scope>
    <source>
        <strain evidence="5 6">BO-16</strain>
    </source>
</reference>
<dbReference type="Pfam" id="PF00903">
    <property type="entry name" value="Glyoxalase"/>
    <property type="match status" value="1"/>
</dbReference>
<evidence type="ECO:0000256" key="2">
    <source>
        <dbReference type="ARBA" id="ARBA00023125"/>
    </source>
</evidence>
<dbReference type="InterPro" id="IPR004360">
    <property type="entry name" value="Glyas_Fos-R_dOase_dom"/>
</dbReference>
<dbReference type="GO" id="GO:0003677">
    <property type="term" value="F:DNA binding"/>
    <property type="evidence" value="ECO:0007669"/>
    <property type="project" value="UniProtKB-KW"/>
</dbReference>